<dbReference type="RefSeq" id="WP_339574477.1">
    <property type="nucleotide sequence ID" value="NZ_JBBIAA010000005.1"/>
</dbReference>
<dbReference type="InterPro" id="IPR036779">
    <property type="entry name" value="LysM_dom_sf"/>
</dbReference>
<keyword evidence="2" id="KW-0812">Transmembrane</keyword>
<dbReference type="Gene3D" id="3.10.350.10">
    <property type="entry name" value="LysM domain"/>
    <property type="match status" value="1"/>
</dbReference>
<sequence>MSVLVLQPSFAGGARRRHLALVPAGGAGRRSRPGPSPHGECGPAVAPLALVGDGVPRRVRAVPFPAAEDAAAAHAPGGEGGRLHVTRRGRLALTVSTLLLAGGVLLLAVGAASVPSPAAAARASVPDPGVVATTAEVVVLPGDTLWSLADEVAAPGEDVRDVVLEIEELNGLTSADVAVGDRLLVPS</sequence>
<feature type="region of interest" description="Disordered" evidence="1">
    <location>
        <begin position="23"/>
        <end position="42"/>
    </location>
</feature>
<dbReference type="EMBL" id="JBBIAA010000005">
    <property type="protein sequence ID" value="MEJ5945094.1"/>
    <property type="molecule type" value="Genomic_DNA"/>
</dbReference>
<gene>
    <name evidence="4" type="ORF">WDZ17_07260</name>
</gene>
<evidence type="ECO:0000313" key="5">
    <source>
        <dbReference type="Proteomes" id="UP001387100"/>
    </source>
</evidence>
<dbReference type="Pfam" id="PF01476">
    <property type="entry name" value="LysM"/>
    <property type="match status" value="1"/>
</dbReference>
<keyword evidence="2" id="KW-1133">Transmembrane helix</keyword>
<proteinExistence type="predicted"/>
<evidence type="ECO:0000256" key="2">
    <source>
        <dbReference type="SAM" id="Phobius"/>
    </source>
</evidence>
<dbReference type="PROSITE" id="PS51782">
    <property type="entry name" value="LYSM"/>
    <property type="match status" value="1"/>
</dbReference>
<evidence type="ECO:0000313" key="4">
    <source>
        <dbReference type="EMBL" id="MEJ5945094.1"/>
    </source>
</evidence>
<accession>A0ABU8RJE2</accession>
<feature type="transmembrane region" description="Helical" evidence="2">
    <location>
        <begin position="91"/>
        <end position="114"/>
    </location>
</feature>
<organism evidence="4 5">
    <name type="scientific">Pseudokineococcus basanitobsidens</name>
    <dbReference type="NCBI Taxonomy" id="1926649"/>
    <lineage>
        <taxon>Bacteria</taxon>
        <taxon>Bacillati</taxon>
        <taxon>Actinomycetota</taxon>
        <taxon>Actinomycetes</taxon>
        <taxon>Kineosporiales</taxon>
        <taxon>Kineosporiaceae</taxon>
        <taxon>Pseudokineococcus</taxon>
    </lineage>
</organism>
<keyword evidence="2" id="KW-0472">Membrane</keyword>
<evidence type="ECO:0000259" key="3">
    <source>
        <dbReference type="PROSITE" id="PS51782"/>
    </source>
</evidence>
<feature type="domain" description="LysM" evidence="3">
    <location>
        <begin position="135"/>
        <end position="185"/>
    </location>
</feature>
<dbReference type="Proteomes" id="UP001387100">
    <property type="component" value="Unassembled WGS sequence"/>
</dbReference>
<keyword evidence="5" id="KW-1185">Reference proteome</keyword>
<comment type="caution">
    <text evidence="4">The sequence shown here is derived from an EMBL/GenBank/DDBJ whole genome shotgun (WGS) entry which is preliminary data.</text>
</comment>
<evidence type="ECO:0000256" key="1">
    <source>
        <dbReference type="SAM" id="MobiDB-lite"/>
    </source>
</evidence>
<protein>
    <submittedName>
        <fullName evidence="4">LysM peptidoglycan-binding domain-containing protein</fullName>
    </submittedName>
</protein>
<name>A0ABU8RJE2_9ACTN</name>
<dbReference type="InterPro" id="IPR018392">
    <property type="entry name" value="LysM"/>
</dbReference>
<reference evidence="4 5" key="1">
    <citation type="journal article" date="2017" name="Int. J. Syst. Evol. Microbiol.">
        <title>Pseudokineococcus basanitobsidens sp. nov., isolated from volcanic rock.</title>
        <authorList>
            <person name="Lee D.W."/>
            <person name="Park M.Y."/>
            <person name="Kim J.J."/>
            <person name="Kim B.S."/>
        </authorList>
    </citation>
    <scope>NUCLEOTIDE SEQUENCE [LARGE SCALE GENOMIC DNA]</scope>
    <source>
        <strain evidence="4 5">DSM 103726</strain>
    </source>
</reference>